<reference evidence="7 8" key="1">
    <citation type="submission" date="2018-07" db="EMBL/GenBank/DDBJ databases">
        <title>Genome sequences of six Lactobacillus spp. isolated from bumble bee guts.</title>
        <authorList>
            <person name="Motta E.V.S."/>
            <person name="Moran N.A."/>
        </authorList>
    </citation>
    <scope>NUCLEOTIDE SEQUENCE [LARGE SCALE GENOMIC DNA]</scope>
    <source>
        <strain evidence="7 8">LV-8.1</strain>
    </source>
</reference>
<protein>
    <submittedName>
        <fullName evidence="7">Uncharacterized protein</fullName>
    </submittedName>
</protein>
<evidence type="ECO:0000256" key="2">
    <source>
        <dbReference type="ARBA" id="ARBA00022475"/>
    </source>
</evidence>
<feature type="transmembrane region" description="Helical" evidence="6">
    <location>
        <begin position="343"/>
        <end position="363"/>
    </location>
</feature>
<evidence type="ECO:0000313" key="8">
    <source>
        <dbReference type="Proteomes" id="UP000284822"/>
    </source>
</evidence>
<dbReference type="EMBL" id="QOCS01000007">
    <property type="protein sequence ID" value="RHW47756.1"/>
    <property type="molecule type" value="Genomic_DNA"/>
</dbReference>
<evidence type="ECO:0000256" key="6">
    <source>
        <dbReference type="SAM" id="Phobius"/>
    </source>
</evidence>
<feature type="transmembrane region" description="Helical" evidence="6">
    <location>
        <begin position="375"/>
        <end position="391"/>
    </location>
</feature>
<sequence length="514" mass="56891">MKNNNAQVLIKGTWILSVSSLITKILSAFYRVPLQNLVGDRGFYVYQQVYPLYGLCTAVALTGIPMFVSQVLAESSEQSSNNRRYLLIGAIILGILGAVVLKILAFPLVSWMGDSRLAPLIKALSWFYLLAPLEAVYRGIYQADLQMLPTALSQVSEQIVRVVIIIAAAVTLPTEYYQMSTWAHAGSGVGALTALIILVSFKLPQTNAAPAVKPNLINLGKRFITEGLMFSLFGSLLVLFQTIDSFTMYKLLSSNNWTNPQVLKGIYDRGQPLAQLGVVVAISFATAILPQLSRRPVAKQQTIISSTIHVTLTLAASSAVGMAVLMPQINTLLFQNSRQSLTLAIYVLSVVFVAYAMVLNTIMQAQHYRQQNFRELFLVLVLKWAANLWLIPHLGPLGASIATLLASFLLAVLLYYKASRNLQKILIQRGFLKKLVLIMLFLAGFVAVLSMFWRLIEPLTRLTALWEVSLTIVLAVLIVVILSYHWQLLTLDEWNLVPGGSWILKMLGGKHALR</sequence>
<feature type="transmembrane region" description="Helical" evidence="6">
    <location>
        <begin position="273"/>
        <end position="290"/>
    </location>
</feature>
<evidence type="ECO:0000256" key="4">
    <source>
        <dbReference type="ARBA" id="ARBA00022989"/>
    </source>
</evidence>
<dbReference type="InterPro" id="IPR002797">
    <property type="entry name" value="Polysacc_synth"/>
</dbReference>
<dbReference type="RefSeq" id="WP_118910260.1">
    <property type="nucleotide sequence ID" value="NZ_QOCS01000007.1"/>
</dbReference>
<feature type="transmembrane region" description="Helical" evidence="6">
    <location>
        <begin position="223"/>
        <end position="243"/>
    </location>
</feature>
<feature type="transmembrane region" description="Helical" evidence="6">
    <location>
        <begin position="85"/>
        <end position="105"/>
    </location>
</feature>
<evidence type="ECO:0000256" key="3">
    <source>
        <dbReference type="ARBA" id="ARBA00022692"/>
    </source>
</evidence>
<feature type="transmembrane region" description="Helical" evidence="6">
    <location>
        <begin position="397"/>
        <end position="416"/>
    </location>
</feature>
<evidence type="ECO:0000313" key="7">
    <source>
        <dbReference type="EMBL" id="RHW47756.1"/>
    </source>
</evidence>
<name>A0A3R6XSP7_9LACO</name>
<dbReference type="InterPro" id="IPR050833">
    <property type="entry name" value="Poly_Biosynth_Transport"/>
</dbReference>
<feature type="transmembrane region" description="Helical" evidence="6">
    <location>
        <begin position="50"/>
        <end position="73"/>
    </location>
</feature>
<organism evidence="7 8">
    <name type="scientific">Bombilactobacillus bombi</name>
    <dbReference type="NCBI Taxonomy" id="1303590"/>
    <lineage>
        <taxon>Bacteria</taxon>
        <taxon>Bacillati</taxon>
        <taxon>Bacillota</taxon>
        <taxon>Bacilli</taxon>
        <taxon>Lactobacillales</taxon>
        <taxon>Lactobacillaceae</taxon>
        <taxon>Bombilactobacillus</taxon>
    </lineage>
</organism>
<feature type="transmembrane region" description="Helical" evidence="6">
    <location>
        <begin position="158"/>
        <end position="176"/>
    </location>
</feature>
<feature type="transmembrane region" description="Helical" evidence="6">
    <location>
        <begin position="468"/>
        <end position="486"/>
    </location>
</feature>
<feature type="transmembrane region" description="Helical" evidence="6">
    <location>
        <begin position="436"/>
        <end position="456"/>
    </location>
</feature>
<feature type="transmembrane region" description="Helical" evidence="6">
    <location>
        <begin position="117"/>
        <end position="137"/>
    </location>
</feature>
<dbReference type="InterPro" id="IPR024923">
    <property type="entry name" value="PG_synth_SpoVB"/>
</dbReference>
<dbReference type="CDD" id="cd13124">
    <property type="entry name" value="MATE_SpoVB_like"/>
    <property type="match status" value="1"/>
</dbReference>
<keyword evidence="2" id="KW-1003">Cell membrane</keyword>
<dbReference type="PANTHER" id="PTHR30250:SF29">
    <property type="entry name" value="POLYSACCHARIDE BIOSYNTHESIS PROTEIN C-TERMINAL DOMAIN-CONTAINING PROTEIN"/>
    <property type="match status" value="1"/>
</dbReference>
<comment type="caution">
    <text evidence="7">The sequence shown here is derived from an EMBL/GenBank/DDBJ whole genome shotgun (WGS) entry which is preliminary data.</text>
</comment>
<accession>A0A3R6XSP7</accession>
<keyword evidence="4 6" id="KW-1133">Transmembrane helix</keyword>
<proteinExistence type="predicted"/>
<dbReference type="Pfam" id="PF01943">
    <property type="entry name" value="Polysacc_synt"/>
    <property type="match status" value="1"/>
</dbReference>
<feature type="transmembrane region" description="Helical" evidence="6">
    <location>
        <begin position="12"/>
        <end position="30"/>
    </location>
</feature>
<comment type="subcellular location">
    <subcellularLocation>
        <location evidence="1">Cell membrane</location>
        <topology evidence="1">Multi-pass membrane protein</topology>
    </subcellularLocation>
</comment>
<keyword evidence="5 6" id="KW-0472">Membrane</keyword>
<dbReference type="PANTHER" id="PTHR30250">
    <property type="entry name" value="PST FAMILY PREDICTED COLANIC ACID TRANSPORTER"/>
    <property type="match status" value="1"/>
</dbReference>
<dbReference type="GO" id="GO:0005886">
    <property type="term" value="C:plasma membrane"/>
    <property type="evidence" value="ECO:0007669"/>
    <property type="project" value="UniProtKB-SubCell"/>
</dbReference>
<feature type="transmembrane region" description="Helical" evidence="6">
    <location>
        <begin position="182"/>
        <end position="203"/>
    </location>
</feature>
<dbReference type="AlphaFoldDB" id="A0A3R6XSP7"/>
<keyword evidence="3 6" id="KW-0812">Transmembrane</keyword>
<gene>
    <name evidence="7" type="ORF">DS832_03055</name>
</gene>
<feature type="transmembrane region" description="Helical" evidence="6">
    <location>
        <begin position="302"/>
        <end position="323"/>
    </location>
</feature>
<evidence type="ECO:0000256" key="1">
    <source>
        <dbReference type="ARBA" id="ARBA00004651"/>
    </source>
</evidence>
<evidence type="ECO:0000256" key="5">
    <source>
        <dbReference type="ARBA" id="ARBA00023136"/>
    </source>
</evidence>
<dbReference type="Proteomes" id="UP000284822">
    <property type="component" value="Unassembled WGS sequence"/>
</dbReference>